<evidence type="ECO:0000313" key="2">
    <source>
        <dbReference type="Proteomes" id="UP000677244"/>
    </source>
</evidence>
<dbReference type="RefSeq" id="WP_209138804.1">
    <property type="nucleotide sequence ID" value="NZ_JAGHKO010000001.1"/>
</dbReference>
<protein>
    <submittedName>
        <fullName evidence="1">Uncharacterized protein</fullName>
    </submittedName>
</protein>
<reference evidence="1 2" key="1">
    <citation type="submission" date="2021-03" db="EMBL/GenBank/DDBJ databases">
        <title>Assistant Professor.</title>
        <authorList>
            <person name="Huq M.A."/>
        </authorList>
    </citation>
    <scope>NUCLEOTIDE SEQUENCE [LARGE SCALE GENOMIC DNA]</scope>
    <source>
        <strain evidence="1 2">MAH-29</strain>
    </source>
</reference>
<organism evidence="1 2">
    <name type="scientific">Niastella soli</name>
    <dbReference type="NCBI Taxonomy" id="2821487"/>
    <lineage>
        <taxon>Bacteria</taxon>
        <taxon>Pseudomonadati</taxon>
        <taxon>Bacteroidota</taxon>
        <taxon>Chitinophagia</taxon>
        <taxon>Chitinophagales</taxon>
        <taxon>Chitinophagaceae</taxon>
        <taxon>Niastella</taxon>
    </lineage>
</organism>
<dbReference type="EMBL" id="JAGHKO010000001">
    <property type="protein sequence ID" value="MBO9200766.1"/>
    <property type="molecule type" value="Genomic_DNA"/>
</dbReference>
<comment type="caution">
    <text evidence="1">The sequence shown here is derived from an EMBL/GenBank/DDBJ whole genome shotgun (WGS) entry which is preliminary data.</text>
</comment>
<sequence length="58" mass="6480">MLVPLRCGSVTPLDGVSGWESVWGAEYNVHLAQPRAFYAYYRLDATGRGVNQYNDEAD</sequence>
<gene>
    <name evidence="1" type="ORF">J7I42_10860</name>
</gene>
<accession>A0ABS3YS83</accession>
<proteinExistence type="predicted"/>
<dbReference type="Proteomes" id="UP000677244">
    <property type="component" value="Unassembled WGS sequence"/>
</dbReference>
<name>A0ABS3YS83_9BACT</name>
<keyword evidence="2" id="KW-1185">Reference proteome</keyword>
<evidence type="ECO:0000313" key="1">
    <source>
        <dbReference type="EMBL" id="MBO9200766.1"/>
    </source>
</evidence>